<sequence>MSSPTEPPLKRFIPIPSEYQVSIPRSRAQLTSRRYTTHTQRTPSGRKSSPSSGHPSSPSRCSSQCHTSSTTSA</sequence>
<keyword evidence="3" id="KW-1185">Reference proteome</keyword>
<protein>
    <submittedName>
        <fullName evidence="2">Uncharacterized protein</fullName>
    </submittedName>
</protein>
<evidence type="ECO:0000313" key="2">
    <source>
        <dbReference type="EMBL" id="KAL0250583.1"/>
    </source>
</evidence>
<dbReference type="GeneID" id="91989622"/>
<reference evidence="2" key="1">
    <citation type="submission" date="2015-01" db="EMBL/GenBank/DDBJ databases">
        <authorList>
            <consortium name="The Broad Institute Genomics Platform"/>
            <person name="Cuomo C."/>
            <person name="Litvintseva A."/>
            <person name="Chen Y."/>
            <person name="Heitman J."/>
            <person name="Sun S."/>
            <person name="Springer D."/>
            <person name="Dromer F."/>
            <person name="Young S."/>
            <person name="Zeng Q."/>
            <person name="Gargeya S."/>
            <person name="Abouelleil A."/>
            <person name="Alvarado L."/>
            <person name="Chapman S.B."/>
            <person name="Gainer-Dewar J."/>
            <person name="Goldberg J."/>
            <person name="Griggs A."/>
            <person name="Gujja S."/>
            <person name="Hansen M."/>
            <person name="Howarth C."/>
            <person name="Imamovic A."/>
            <person name="Larimer J."/>
            <person name="Murphy C."/>
            <person name="Naylor J."/>
            <person name="Pearson M."/>
            <person name="Priest M."/>
            <person name="Roberts A."/>
            <person name="Saif S."/>
            <person name="Shea T."/>
            <person name="Sykes S."/>
            <person name="Wortman J."/>
            <person name="Nusbaum C."/>
            <person name="Birren B."/>
        </authorList>
    </citation>
    <scope>NUCLEOTIDE SEQUENCE</scope>
    <source>
        <strain evidence="2">IND107</strain>
    </source>
</reference>
<feature type="region of interest" description="Disordered" evidence="1">
    <location>
        <begin position="23"/>
        <end position="73"/>
    </location>
</feature>
<dbReference type="Proteomes" id="UP000054399">
    <property type="component" value="Unassembled WGS sequence"/>
</dbReference>
<dbReference type="EMBL" id="ATAM02000004">
    <property type="protein sequence ID" value="KAL0250583.1"/>
    <property type="molecule type" value="Genomic_DNA"/>
</dbReference>
<feature type="compositionally biased region" description="Polar residues" evidence="1">
    <location>
        <begin position="28"/>
        <end position="41"/>
    </location>
</feature>
<reference evidence="2" key="2">
    <citation type="submission" date="2024-01" db="EMBL/GenBank/DDBJ databases">
        <title>Comparative genomics of Cryptococcus and Kwoniella reveals pathogenesis evolution and contrasting modes of karyotype evolution via chromosome fusion or intercentromeric recombination.</title>
        <authorList>
            <person name="Coelho M.A."/>
            <person name="David-Palma M."/>
            <person name="Shea T."/>
            <person name="Bowers K."/>
            <person name="Mcginley-Smith S."/>
            <person name="Mohammad A.W."/>
            <person name="Gnirke A."/>
            <person name="Yurkov A.M."/>
            <person name="Nowrousian M."/>
            <person name="Sun S."/>
            <person name="Cuomo C.A."/>
            <person name="Heitman J."/>
        </authorList>
    </citation>
    <scope>NUCLEOTIDE SEQUENCE</scope>
    <source>
        <strain evidence="2">IND107</strain>
    </source>
</reference>
<comment type="caution">
    <text evidence="2">The sequence shown here is derived from an EMBL/GenBank/DDBJ whole genome shotgun (WGS) entry which is preliminary data.</text>
</comment>
<evidence type="ECO:0000256" key="1">
    <source>
        <dbReference type="SAM" id="MobiDB-lite"/>
    </source>
</evidence>
<feature type="compositionally biased region" description="Low complexity" evidence="1">
    <location>
        <begin position="42"/>
        <end position="73"/>
    </location>
</feature>
<gene>
    <name evidence="2" type="ORF">I308_102766</name>
</gene>
<dbReference type="RefSeq" id="XP_066614770.1">
    <property type="nucleotide sequence ID" value="XM_066757301.1"/>
</dbReference>
<evidence type="ECO:0000313" key="3">
    <source>
        <dbReference type="Proteomes" id="UP000054399"/>
    </source>
</evidence>
<organism evidence="2 3">
    <name type="scientific">Cryptococcus tetragattii IND107</name>
    <dbReference type="NCBI Taxonomy" id="1296105"/>
    <lineage>
        <taxon>Eukaryota</taxon>
        <taxon>Fungi</taxon>
        <taxon>Dikarya</taxon>
        <taxon>Basidiomycota</taxon>
        <taxon>Agaricomycotina</taxon>
        <taxon>Tremellomycetes</taxon>
        <taxon>Tremellales</taxon>
        <taxon>Cryptococcaceae</taxon>
        <taxon>Cryptococcus</taxon>
        <taxon>Cryptococcus gattii species complex</taxon>
    </lineage>
</organism>
<name>A0ABR3BV81_9TREE</name>
<accession>A0ABR3BV81</accession>
<proteinExistence type="predicted"/>